<protein>
    <submittedName>
        <fullName evidence="1">Uncharacterized protein</fullName>
    </submittedName>
</protein>
<reference evidence="1" key="2">
    <citation type="journal article" date="2022" name="Proc. Natl. Acad. Sci. U.S.A.">
        <title>Diploid-dominant life cycles characterize the early evolution of Fungi.</title>
        <authorList>
            <person name="Amses K.R."/>
            <person name="Simmons D.R."/>
            <person name="Longcore J.E."/>
            <person name="Mondo S.J."/>
            <person name="Seto K."/>
            <person name="Jeronimo G.H."/>
            <person name="Bonds A.E."/>
            <person name="Quandt C.A."/>
            <person name="Davis W.J."/>
            <person name="Chang Y."/>
            <person name="Federici B.A."/>
            <person name="Kuo A."/>
            <person name="LaButti K."/>
            <person name="Pangilinan J."/>
            <person name="Andreopoulos W."/>
            <person name="Tritt A."/>
            <person name="Riley R."/>
            <person name="Hundley H."/>
            <person name="Johnson J."/>
            <person name="Lipzen A."/>
            <person name="Barry K."/>
            <person name="Lang B.F."/>
            <person name="Cuomo C.A."/>
            <person name="Buchler N.E."/>
            <person name="Grigoriev I.V."/>
            <person name="Spatafora J.W."/>
            <person name="Stajich J.E."/>
            <person name="James T.Y."/>
        </authorList>
    </citation>
    <scope>NUCLEOTIDE SEQUENCE</scope>
    <source>
        <strain evidence="1">AG</strain>
    </source>
</reference>
<sequence length="120" mass="14072">MLYRPIFPISFLMYAHFFSLNGGRKKRSLFCRFFFGFSKSRTFITKLNAFFGKCEEHLLPALNYFYYFLLFSSGCWKGIHCIGGYRVVRDKIIMGGGELRTLGCRTRTLQTVKKKKYTQG</sequence>
<dbReference type="AlphaFoldDB" id="A0AAD5ECE2"/>
<reference evidence="1" key="1">
    <citation type="submission" date="2021-06" db="EMBL/GenBank/DDBJ databases">
        <authorList>
            <consortium name="DOE Joint Genome Institute"/>
            <person name="Mondo S.J."/>
            <person name="Amses K.R."/>
            <person name="Simmons D.R."/>
            <person name="Longcore J.E."/>
            <person name="Seto K."/>
            <person name="Alves G.H."/>
            <person name="Bonds A.E."/>
            <person name="Quandt C.A."/>
            <person name="Davis W.J."/>
            <person name="Chang Y."/>
            <person name="Letcher P.M."/>
            <person name="Powell M.J."/>
            <person name="Kuo A."/>
            <person name="Labutti K."/>
            <person name="Pangilinan J."/>
            <person name="Andreopoulos W."/>
            <person name="Tritt A."/>
            <person name="Riley R."/>
            <person name="Hundley H."/>
            <person name="Johnson J."/>
            <person name="Lipzen A."/>
            <person name="Barry K."/>
            <person name="Berbee M.L."/>
            <person name="Buchler N.E."/>
            <person name="Grigoriev I.V."/>
            <person name="Spatafora J.W."/>
            <person name="Stajich J.E."/>
            <person name="James T.Y."/>
        </authorList>
    </citation>
    <scope>NUCLEOTIDE SEQUENCE</scope>
    <source>
        <strain evidence="1">AG</strain>
    </source>
</reference>
<name>A0AAD5ECE2_UMBRA</name>
<dbReference type="Proteomes" id="UP001206595">
    <property type="component" value="Unassembled WGS sequence"/>
</dbReference>
<keyword evidence="2" id="KW-1185">Reference proteome</keyword>
<gene>
    <name evidence="1" type="ORF">K450DRAFT_232606</name>
</gene>
<proteinExistence type="predicted"/>
<dbReference type="EMBL" id="MU620906">
    <property type="protein sequence ID" value="KAI8581346.1"/>
    <property type="molecule type" value="Genomic_DNA"/>
</dbReference>
<evidence type="ECO:0000313" key="2">
    <source>
        <dbReference type="Proteomes" id="UP001206595"/>
    </source>
</evidence>
<evidence type="ECO:0000313" key="1">
    <source>
        <dbReference type="EMBL" id="KAI8581346.1"/>
    </source>
</evidence>
<dbReference type="RefSeq" id="XP_051446350.1">
    <property type="nucleotide sequence ID" value="XM_051587622.1"/>
</dbReference>
<dbReference type="GeneID" id="75912967"/>
<accession>A0AAD5ECE2</accession>
<comment type="caution">
    <text evidence="1">The sequence shown here is derived from an EMBL/GenBank/DDBJ whole genome shotgun (WGS) entry which is preliminary data.</text>
</comment>
<organism evidence="1 2">
    <name type="scientific">Umbelopsis ramanniana AG</name>
    <dbReference type="NCBI Taxonomy" id="1314678"/>
    <lineage>
        <taxon>Eukaryota</taxon>
        <taxon>Fungi</taxon>
        <taxon>Fungi incertae sedis</taxon>
        <taxon>Mucoromycota</taxon>
        <taxon>Mucoromycotina</taxon>
        <taxon>Umbelopsidomycetes</taxon>
        <taxon>Umbelopsidales</taxon>
        <taxon>Umbelopsidaceae</taxon>
        <taxon>Umbelopsis</taxon>
    </lineage>
</organism>